<comment type="caution">
    <text evidence="2">The sequence shown here is derived from an EMBL/GenBank/DDBJ whole genome shotgun (WGS) entry which is preliminary data.</text>
</comment>
<dbReference type="EMBL" id="WOAD01000012">
    <property type="protein sequence ID" value="MUI36498.1"/>
    <property type="molecule type" value="Genomic_DNA"/>
</dbReference>
<feature type="transmembrane region" description="Helical" evidence="1">
    <location>
        <begin position="31"/>
        <end position="54"/>
    </location>
</feature>
<organism evidence="2 3">
    <name type="scientific">Pseudomonas aeruginosa</name>
    <dbReference type="NCBI Taxonomy" id="287"/>
    <lineage>
        <taxon>Bacteria</taxon>
        <taxon>Pseudomonadati</taxon>
        <taxon>Pseudomonadota</taxon>
        <taxon>Gammaproteobacteria</taxon>
        <taxon>Pseudomonadales</taxon>
        <taxon>Pseudomonadaceae</taxon>
        <taxon>Pseudomonas</taxon>
    </lineage>
</organism>
<evidence type="ECO:0000313" key="3">
    <source>
        <dbReference type="Proteomes" id="UP000433532"/>
    </source>
</evidence>
<keyword evidence="1" id="KW-0812">Transmembrane</keyword>
<protein>
    <submittedName>
        <fullName evidence="2">Uncharacterized protein</fullName>
    </submittedName>
</protein>
<evidence type="ECO:0000256" key="1">
    <source>
        <dbReference type="SAM" id="Phobius"/>
    </source>
</evidence>
<feature type="transmembrane region" description="Helical" evidence="1">
    <location>
        <begin position="60"/>
        <end position="81"/>
    </location>
</feature>
<accession>A0A0T6L282</accession>
<keyword evidence="1" id="KW-1133">Transmembrane helix</keyword>
<keyword evidence="1" id="KW-0472">Membrane</keyword>
<sequence>MTDREKAGQPPRFSWGEALCRRMFAVRFQAATVTLSSVLAALTVSATLVLSKAFCLSEAATIAPCEVWVGLTLLAAMVLPLKT</sequence>
<evidence type="ECO:0000313" key="2">
    <source>
        <dbReference type="EMBL" id="MUI36498.1"/>
    </source>
</evidence>
<dbReference type="Proteomes" id="UP000433532">
    <property type="component" value="Unassembled WGS sequence"/>
</dbReference>
<name>A0A0T6L282_PSEAI</name>
<proteinExistence type="predicted"/>
<dbReference type="AlphaFoldDB" id="A0A0T6L282"/>
<gene>
    <name evidence="2" type="ORF">GNQ48_15925</name>
</gene>
<reference evidence="2 3" key="1">
    <citation type="submission" date="2019-11" db="EMBL/GenBank/DDBJ databases">
        <title>Genomes of ocular Pseudomonas aeruginosa isolates.</title>
        <authorList>
            <person name="Khan M."/>
            <person name="Rice S.A."/>
            <person name="Willcox M.D.P."/>
            <person name="Stapleton F."/>
        </authorList>
    </citation>
    <scope>NUCLEOTIDE SEQUENCE [LARGE SCALE GENOMIC DNA]</scope>
    <source>
        <strain evidence="2 3">PA221</strain>
    </source>
</reference>